<organism evidence="2 3">
    <name type="scientific">Prorocentrum cordatum</name>
    <dbReference type="NCBI Taxonomy" id="2364126"/>
    <lineage>
        <taxon>Eukaryota</taxon>
        <taxon>Sar</taxon>
        <taxon>Alveolata</taxon>
        <taxon>Dinophyceae</taxon>
        <taxon>Prorocentrales</taxon>
        <taxon>Prorocentraceae</taxon>
        <taxon>Prorocentrum</taxon>
    </lineage>
</organism>
<dbReference type="Proteomes" id="UP001189429">
    <property type="component" value="Unassembled WGS sequence"/>
</dbReference>
<gene>
    <name evidence="2" type="ORF">PCOR1329_LOCUS77760</name>
</gene>
<feature type="compositionally biased region" description="Pro residues" evidence="1">
    <location>
        <begin position="93"/>
        <end position="107"/>
    </location>
</feature>
<name>A0ABN9XLC0_9DINO</name>
<keyword evidence="3" id="KW-1185">Reference proteome</keyword>
<reference evidence="2" key="1">
    <citation type="submission" date="2023-10" db="EMBL/GenBank/DDBJ databases">
        <authorList>
            <person name="Chen Y."/>
            <person name="Shah S."/>
            <person name="Dougan E. K."/>
            <person name="Thang M."/>
            <person name="Chan C."/>
        </authorList>
    </citation>
    <scope>NUCLEOTIDE SEQUENCE [LARGE SCALE GENOMIC DNA]</scope>
</reference>
<dbReference type="EMBL" id="CAUYUJ010020789">
    <property type="protein sequence ID" value="CAK0900508.1"/>
    <property type="molecule type" value="Genomic_DNA"/>
</dbReference>
<sequence>MGIFAWKLPWLAMRVQRHGPPTLAAAPVSEQCWSVQGYEANRQYFATNKAANQRDLTRSSGRSSCQAAPGRAWRAEPRRPAPCRCAAPEATPAAPPAEPPSGPPPKGPSSEADAGCSVPSSYVTTAPGGQGELGAQRVAAGQLPVVPAVDDNQWWSLEEERQKLLMELASVQESRRALATSLQTAPAQPVPGPR</sequence>
<evidence type="ECO:0000313" key="2">
    <source>
        <dbReference type="EMBL" id="CAK0900508.1"/>
    </source>
</evidence>
<accession>A0ABN9XLC0</accession>
<comment type="caution">
    <text evidence="2">The sequence shown here is derived from an EMBL/GenBank/DDBJ whole genome shotgun (WGS) entry which is preliminary data.</text>
</comment>
<feature type="compositionally biased region" description="Low complexity" evidence="1">
    <location>
        <begin position="82"/>
        <end position="92"/>
    </location>
</feature>
<feature type="region of interest" description="Disordered" evidence="1">
    <location>
        <begin position="55"/>
        <end position="135"/>
    </location>
</feature>
<evidence type="ECO:0000313" key="3">
    <source>
        <dbReference type="Proteomes" id="UP001189429"/>
    </source>
</evidence>
<feature type="region of interest" description="Disordered" evidence="1">
    <location>
        <begin position="175"/>
        <end position="194"/>
    </location>
</feature>
<evidence type="ECO:0000256" key="1">
    <source>
        <dbReference type="SAM" id="MobiDB-lite"/>
    </source>
</evidence>
<proteinExistence type="predicted"/>
<protein>
    <submittedName>
        <fullName evidence="2">Uncharacterized protein</fullName>
    </submittedName>
</protein>